<dbReference type="SUPFAM" id="SSF52255">
    <property type="entry name" value="N5-CAIR mutase (phosphoribosylaminoimidazole carboxylase, PurE)"/>
    <property type="match status" value="1"/>
</dbReference>
<accession>C7M1M0</accession>
<dbReference type="STRING" id="525909.Afer_0098"/>
<dbReference type="Pfam" id="PF00731">
    <property type="entry name" value="AIRC"/>
    <property type="match status" value="1"/>
</dbReference>
<feature type="domain" description="PurE" evidence="1">
    <location>
        <begin position="103"/>
        <end position="235"/>
    </location>
</feature>
<evidence type="ECO:0000313" key="2">
    <source>
        <dbReference type="EMBL" id="ACU53069.1"/>
    </source>
</evidence>
<dbReference type="InterPro" id="IPR000031">
    <property type="entry name" value="PurE_dom"/>
</dbReference>
<organism evidence="2 3">
    <name type="scientific">Acidimicrobium ferrooxidans (strain DSM 10331 / JCM 15462 / NBRC 103882 / ICP)</name>
    <dbReference type="NCBI Taxonomy" id="525909"/>
    <lineage>
        <taxon>Bacteria</taxon>
        <taxon>Bacillati</taxon>
        <taxon>Actinomycetota</taxon>
        <taxon>Acidimicrobiia</taxon>
        <taxon>Acidimicrobiales</taxon>
        <taxon>Acidimicrobiaceae</taxon>
        <taxon>Acidimicrobium</taxon>
    </lineage>
</organism>
<keyword evidence="3" id="KW-1185">Reference proteome</keyword>
<dbReference type="Gene3D" id="3.40.50.1970">
    <property type="match status" value="1"/>
</dbReference>
<protein>
    <submittedName>
        <fullName evidence="2">1-(5-phosphoribosyl)-5-amino-4-imidazole-carboxylate (AIR) carboxylase</fullName>
    </submittedName>
</protein>
<dbReference type="NCBIfam" id="NF033503">
    <property type="entry name" value="LarB"/>
    <property type="match status" value="1"/>
</dbReference>
<dbReference type="SMART" id="SM01001">
    <property type="entry name" value="AIRC"/>
    <property type="match status" value="1"/>
</dbReference>
<dbReference type="PANTHER" id="PTHR43064:SF1">
    <property type="entry name" value="SLL1489 PROTEIN"/>
    <property type="match status" value="1"/>
</dbReference>
<dbReference type="AlphaFoldDB" id="C7M1M0"/>
<dbReference type="InterPro" id="IPR039476">
    <property type="entry name" value="P2CMN_synthase_LarB"/>
</dbReference>
<dbReference type="Proteomes" id="UP000000771">
    <property type="component" value="Chromosome"/>
</dbReference>
<dbReference type="HOGENOM" id="CLU_065705_0_0_11"/>
<evidence type="ECO:0000259" key="1">
    <source>
        <dbReference type="SMART" id="SM01001"/>
    </source>
</evidence>
<evidence type="ECO:0000313" key="3">
    <source>
        <dbReference type="Proteomes" id="UP000000771"/>
    </source>
</evidence>
<dbReference type="EMBL" id="CP001631">
    <property type="protein sequence ID" value="ACU53069.1"/>
    <property type="molecule type" value="Genomic_DNA"/>
</dbReference>
<reference evidence="2 3" key="1">
    <citation type="journal article" date="2009" name="Stand. Genomic Sci.">
        <title>Complete genome sequence of Acidimicrobium ferrooxidans type strain (ICP).</title>
        <authorList>
            <person name="Clum A."/>
            <person name="Nolan M."/>
            <person name="Lang E."/>
            <person name="Glavina Del Rio T."/>
            <person name="Tice H."/>
            <person name="Copeland A."/>
            <person name="Cheng J.F."/>
            <person name="Lucas S."/>
            <person name="Chen F."/>
            <person name="Bruce D."/>
            <person name="Goodwin L."/>
            <person name="Pitluck S."/>
            <person name="Ivanova N."/>
            <person name="Mavrommatis K."/>
            <person name="Mikhailova N."/>
            <person name="Pati A."/>
            <person name="Chen A."/>
            <person name="Palaniappan K."/>
            <person name="Goker M."/>
            <person name="Spring S."/>
            <person name="Land M."/>
            <person name="Hauser L."/>
            <person name="Chang Y.J."/>
            <person name="Jeffries C.C."/>
            <person name="Chain P."/>
            <person name="Bristow J."/>
            <person name="Eisen J.A."/>
            <person name="Markowitz V."/>
            <person name="Hugenholtz P."/>
            <person name="Kyrpides N.C."/>
            <person name="Klenk H.P."/>
            <person name="Lapidus A."/>
        </authorList>
    </citation>
    <scope>NUCLEOTIDE SEQUENCE [LARGE SCALE GENOMIC DNA]</scope>
    <source>
        <strain evidence="3">DSM 10331 / JCM 15462 / NBRC 103882 / ICP</strain>
    </source>
</reference>
<gene>
    <name evidence="2" type="ordered locus">Afer_0098</name>
</gene>
<proteinExistence type="predicted"/>
<dbReference type="GO" id="GO:0006189">
    <property type="term" value="P:'de novo' IMP biosynthetic process"/>
    <property type="evidence" value="ECO:0007669"/>
    <property type="project" value="InterPro"/>
</dbReference>
<name>C7M1M0_ACIFD</name>
<dbReference type="KEGG" id="afo:Afer_0098"/>
<sequence length="237" mass="24414">MQPMSEDGLVRSDAGWFDTARRRRIGLPEAIYAPGKAETDLVALIEQSLASGEPTIVTRVERELAERLVDRFDLRPYPALERRAPMVALAGNPVPSSSLERVGLVGILAAGTSDRPVAAEAACVIETLGHRTRFVLDCGVAALARSVRAMEEVADADVVVVVAGFEGALASVVGGSMAQPLIAVPTSTGYGAARGGETALWAMLATCAQGVCVVGVDNGFGAGCAAVRIVGAAGRNA</sequence>
<dbReference type="PANTHER" id="PTHR43064">
    <property type="entry name" value="PHOSPHORIBOSYLAMINOIMIDAZOLE CARBOXYLASE-RELATED"/>
    <property type="match status" value="1"/>
</dbReference>
<dbReference type="GO" id="GO:0016787">
    <property type="term" value="F:hydrolase activity"/>
    <property type="evidence" value="ECO:0007669"/>
    <property type="project" value="InterPro"/>
</dbReference>
<dbReference type="eggNOG" id="COG1691">
    <property type="taxonomic scope" value="Bacteria"/>
</dbReference>